<comment type="caution">
    <text evidence="1">The sequence shown here is derived from an EMBL/GenBank/DDBJ whole genome shotgun (WGS) entry which is preliminary data.</text>
</comment>
<dbReference type="EMBL" id="LAZR01000275">
    <property type="protein sequence ID" value="KKN77684.1"/>
    <property type="molecule type" value="Genomic_DNA"/>
</dbReference>
<accession>A0A0F9TEK5</accession>
<organism evidence="1">
    <name type="scientific">marine sediment metagenome</name>
    <dbReference type="NCBI Taxonomy" id="412755"/>
    <lineage>
        <taxon>unclassified sequences</taxon>
        <taxon>metagenomes</taxon>
        <taxon>ecological metagenomes</taxon>
    </lineage>
</organism>
<protein>
    <submittedName>
        <fullName evidence="1">Uncharacterized protein</fullName>
    </submittedName>
</protein>
<sequence>MRNWVSDRIRNCEQMRWFHGIAYRDYSSGRIVTFIFPLNHLVALGSWIRRKIRHAPVDVVREEIYQKVLNDLEEHVRNA</sequence>
<evidence type="ECO:0000313" key="1">
    <source>
        <dbReference type="EMBL" id="KKN77684.1"/>
    </source>
</evidence>
<reference evidence="1" key="1">
    <citation type="journal article" date="2015" name="Nature">
        <title>Complex archaea that bridge the gap between prokaryotes and eukaryotes.</title>
        <authorList>
            <person name="Spang A."/>
            <person name="Saw J.H."/>
            <person name="Jorgensen S.L."/>
            <person name="Zaremba-Niedzwiedzka K."/>
            <person name="Martijn J."/>
            <person name="Lind A.E."/>
            <person name="van Eijk R."/>
            <person name="Schleper C."/>
            <person name="Guy L."/>
            <person name="Ettema T.J."/>
        </authorList>
    </citation>
    <scope>NUCLEOTIDE SEQUENCE</scope>
</reference>
<name>A0A0F9TEK5_9ZZZZ</name>
<dbReference type="AlphaFoldDB" id="A0A0F9TEK5"/>
<proteinExistence type="predicted"/>
<gene>
    <name evidence="1" type="ORF">LCGC14_0358100</name>
</gene>